<evidence type="ECO:0000256" key="2">
    <source>
        <dbReference type="SAM" id="SignalP"/>
    </source>
</evidence>
<feature type="transmembrane region" description="Helical" evidence="1">
    <location>
        <begin position="738"/>
        <end position="755"/>
    </location>
</feature>
<evidence type="ECO:0000313" key="6">
    <source>
        <dbReference type="Proteomes" id="UP000305874"/>
    </source>
</evidence>
<dbReference type="Pfam" id="PF12969">
    <property type="entry name" value="DUF3857"/>
    <property type="match status" value="1"/>
</dbReference>
<evidence type="ECO:0000259" key="4">
    <source>
        <dbReference type="Pfam" id="PF12969"/>
    </source>
</evidence>
<feature type="transmembrane region" description="Helical" evidence="1">
    <location>
        <begin position="660"/>
        <end position="685"/>
    </location>
</feature>
<keyword evidence="1" id="KW-0472">Membrane</keyword>
<dbReference type="InterPro" id="IPR024618">
    <property type="entry name" value="DUF3857"/>
</dbReference>
<feature type="signal peptide" evidence="2">
    <location>
        <begin position="1"/>
        <end position="22"/>
    </location>
</feature>
<dbReference type="EMBL" id="PNCG01000018">
    <property type="protein sequence ID" value="TMP85792.1"/>
    <property type="molecule type" value="Genomic_DNA"/>
</dbReference>
<dbReference type="Pfam" id="PF01841">
    <property type="entry name" value="Transglut_core"/>
    <property type="match status" value="1"/>
</dbReference>
<sequence length="987" mass="113909">MIRILLLCWLLACTLTPNTALANYQITPAADWVAPAKLPPLVAETIPTEQLSDGTYYRLLEDQIQVPGDNPDAVSHYIRYVMHATNQSGVENISQLNLDYDPSYQRIELNHLRVIRDGQVIDKIPTAQLKVLQRETEAEQLIYDGTQTLNIIVDDVRPGDSLDYAFTRIGRNPIYQGRFSYSAQLDWSVPVAEQYIRIDWQKPQPLHIQQNNGDAQINVTDTANGKEYSLYIASPDMQRYDSQTPLWHDPYHMVFFSEFNRWQEVVDWALPMYQQALSTGDDITAIAEQIRQQHPTLPAQIGAALKYTQDEIRYLGLEMGSNSHLPTPAQETLQNRYGDCKDKTVLLISILRALGVEAHPALVNTQLDKGLAETSPSSARFNHVLVTLEHDDKRYWLDPTTSYQTGSLLALSEPDFGYALIVKPSQNTLTSMHKPVERIHRDITERYELPNAKEPLALFSVQSIFSDADAISKRQELATTALQTLQENYTNYYQDYFAGTQHTRLPQVREHPQKGAIEVTEFYQIDDFWSDEENGQTAYFYADDIQNAIYQPDTKTRISPLYLQHPYNVNYTIEVKLNERDWYFNNSKSSIDNPYFSLASQVRFSSNTLTLTYQFRSKTDHVPVAEMPAYLDAREQLLDATQYGIRQAYSHVNEAEQDNFLLLGYAVIGYCILALVVITAFVTLWRVEAGKRPTFSEQRYYPVSTVKFCLYSLLTFNIFPFYWCYKNWQYIKQQHNEAMMPIARGFFAWLWYYPLYLRFYQEGKELGTQQYLPPKWLAALFAILVVVLHIATSLDFYGTVFYLVWPLLWLPLVNYTAHINQRNDSLPYYSRWRVRQVLLAMVLLPILTLGLAQDIGLTANVAVVSGDKVWQHDKRFMLRHGVLNQNEQLLYFYSDAAWNIRDDGNGITEQGVFSYYRDQGQLQVERADFGDIVNVHTEFANQDDGYTTIDIERADGSSFRLILSSEEKGDNKFVQALKTRWRQPLAQ</sequence>
<comment type="caution">
    <text evidence="5">The sequence shown here is derived from an EMBL/GenBank/DDBJ whole genome shotgun (WGS) entry which is preliminary data.</text>
</comment>
<proteinExistence type="predicted"/>
<name>A0A5S3Z0J8_9GAMM</name>
<reference evidence="5 6" key="1">
    <citation type="submission" date="2017-12" db="EMBL/GenBank/DDBJ databases">
        <authorList>
            <person name="Paulsen S."/>
            <person name="Gram L.K."/>
        </authorList>
    </citation>
    <scope>NUCLEOTIDE SEQUENCE [LARGE SCALE GENOMIC DNA]</scope>
    <source>
        <strain evidence="5 6">S2897</strain>
    </source>
</reference>
<dbReference type="Proteomes" id="UP000305874">
    <property type="component" value="Unassembled WGS sequence"/>
</dbReference>
<dbReference type="SUPFAM" id="SSF54001">
    <property type="entry name" value="Cysteine proteinases"/>
    <property type="match status" value="1"/>
</dbReference>
<feature type="domain" description="Transglutaminase-like" evidence="3">
    <location>
        <begin position="285"/>
        <end position="366"/>
    </location>
</feature>
<feature type="transmembrane region" description="Helical" evidence="1">
    <location>
        <begin position="776"/>
        <end position="794"/>
    </location>
</feature>
<protein>
    <submittedName>
        <fullName evidence="5">Transglutaminase</fullName>
    </submittedName>
</protein>
<dbReference type="AlphaFoldDB" id="A0A5S3Z0J8"/>
<feature type="transmembrane region" description="Helical" evidence="1">
    <location>
        <begin position="705"/>
        <end position="723"/>
    </location>
</feature>
<dbReference type="Gene3D" id="2.60.120.1130">
    <property type="match status" value="1"/>
</dbReference>
<accession>A0A5S3Z0J8</accession>
<keyword evidence="1" id="KW-1133">Transmembrane helix</keyword>
<organism evidence="5 6">
    <name type="scientific">Pseudoalteromonas ruthenica</name>
    <dbReference type="NCBI Taxonomy" id="151081"/>
    <lineage>
        <taxon>Bacteria</taxon>
        <taxon>Pseudomonadati</taxon>
        <taxon>Pseudomonadota</taxon>
        <taxon>Gammaproteobacteria</taxon>
        <taxon>Alteromonadales</taxon>
        <taxon>Pseudoalteromonadaceae</taxon>
        <taxon>Pseudoalteromonas</taxon>
    </lineage>
</organism>
<feature type="chain" id="PRO_5024287776" evidence="2">
    <location>
        <begin position="23"/>
        <end position="987"/>
    </location>
</feature>
<dbReference type="RefSeq" id="WP_138548876.1">
    <property type="nucleotide sequence ID" value="NZ_PNCG01000018.1"/>
</dbReference>
<dbReference type="InterPro" id="IPR038765">
    <property type="entry name" value="Papain-like_cys_pep_sf"/>
</dbReference>
<feature type="domain" description="DUF3857" evidence="4">
    <location>
        <begin position="74"/>
        <end position="229"/>
    </location>
</feature>
<evidence type="ECO:0000259" key="3">
    <source>
        <dbReference type="Pfam" id="PF01841"/>
    </source>
</evidence>
<reference evidence="6" key="2">
    <citation type="submission" date="2019-06" db="EMBL/GenBank/DDBJ databases">
        <title>Co-occurence of chitin degradation, pigmentation and bioactivity in marine Pseudoalteromonas.</title>
        <authorList>
            <person name="Sonnenschein E.C."/>
            <person name="Bech P.K."/>
        </authorList>
    </citation>
    <scope>NUCLEOTIDE SEQUENCE [LARGE SCALE GENOMIC DNA]</scope>
    <source>
        <strain evidence="6">S2897</strain>
    </source>
</reference>
<dbReference type="InterPro" id="IPR002931">
    <property type="entry name" value="Transglutaminase-like"/>
</dbReference>
<keyword evidence="1" id="KW-0812">Transmembrane</keyword>
<evidence type="ECO:0000313" key="5">
    <source>
        <dbReference type="EMBL" id="TMP85792.1"/>
    </source>
</evidence>
<keyword evidence="2" id="KW-0732">Signal</keyword>
<evidence type="ECO:0000256" key="1">
    <source>
        <dbReference type="SAM" id="Phobius"/>
    </source>
</evidence>
<feature type="transmembrane region" description="Helical" evidence="1">
    <location>
        <begin position="837"/>
        <end position="857"/>
    </location>
</feature>
<feature type="transmembrane region" description="Helical" evidence="1">
    <location>
        <begin position="800"/>
        <end position="817"/>
    </location>
</feature>
<gene>
    <name evidence="5" type="ORF">CWC05_16390</name>
</gene>
<dbReference type="Gene3D" id="2.60.40.3140">
    <property type="match status" value="1"/>
</dbReference>
<dbReference type="Gene3D" id="3.10.620.30">
    <property type="match status" value="1"/>
</dbReference>
<dbReference type="STRING" id="151081.TW72_18285"/>